<feature type="region of interest" description="Disordered" evidence="1">
    <location>
        <begin position="59"/>
        <end position="80"/>
    </location>
</feature>
<proteinExistence type="predicted"/>
<gene>
    <name evidence="2" type="ORF">Satyrvirus2_12</name>
</gene>
<sequence>MDQNKNCCDSCDDYSSDSCEDHSSTHAHKLKNSNCCDDYSSDSENKSWDYISGSDLSGNDTSGDDSFDNCKKKVDTENPPKEGYERIYSKWGCGGYYDRPILKDGYERCSKCKNVFSINSCQKEQTSDKCRFVCTNCFNDKSVRRCSECGKFLFSNYTAWYFELEKENYGKNFCRKCRPFIIFYFNVHNMKNTCIELEIPRQYEWKLRWKMLYGMVAEKLGVKPNEVLINNIYIDYYKNKKLCPIEISSPVKKIFDVILISVKN</sequence>
<evidence type="ECO:0000256" key="1">
    <source>
        <dbReference type="SAM" id="MobiDB-lite"/>
    </source>
</evidence>
<organism evidence="2">
    <name type="scientific">Satyrvirus sp</name>
    <dbReference type="NCBI Taxonomy" id="2487771"/>
    <lineage>
        <taxon>Viruses</taxon>
        <taxon>Varidnaviria</taxon>
        <taxon>Bamfordvirae</taxon>
        <taxon>Nucleocytoviricota</taxon>
        <taxon>Megaviricetes</taxon>
        <taxon>Imitervirales</taxon>
        <taxon>Mimiviridae</taxon>
        <taxon>Megamimivirinae</taxon>
    </lineage>
</organism>
<protein>
    <submittedName>
        <fullName evidence="2">Putative orfan</fullName>
    </submittedName>
</protein>
<reference evidence="2" key="1">
    <citation type="submission" date="2018-10" db="EMBL/GenBank/DDBJ databases">
        <title>Hidden diversity of soil giant viruses.</title>
        <authorList>
            <person name="Schulz F."/>
            <person name="Alteio L."/>
            <person name="Goudeau D."/>
            <person name="Ryan E.M."/>
            <person name="Malmstrom R.R."/>
            <person name="Blanchard J."/>
            <person name="Woyke T."/>
        </authorList>
    </citation>
    <scope>NUCLEOTIDE SEQUENCE</scope>
    <source>
        <strain evidence="2">SAV1</strain>
    </source>
</reference>
<accession>A0A3G5AFE9</accession>
<name>A0A3G5AFE9_9VIRU</name>
<evidence type="ECO:0000313" key="2">
    <source>
        <dbReference type="EMBL" id="AYV85001.1"/>
    </source>
</evidence>
<feature type="region of interest" description="Disordered" evidence="1">
    <location>
        <begin position="1"/>
        <end position="44"/>
    </location>
</feature>
<dbReference type="EMBL" id="MK072438">
    <property type="protein sequence ID" value="AYV85001.1"/>
    <property type="molecule type" value="Genomic_DNA"/>
</dbReference>
<feature type="compositionally biased region" description="Basic and acidic residues" evidence="1">
    <location>
        <begin position="68"/>
        <end position="80"/>
    </location>
</feature>